<dbReference type="EMBL" id="SMKZ01000083">
    <property type="protein sequence ID" value="TDD96378.1"/>
    <property type="molecule type" value="Genomic_DNA"/>
</dbReference>
<reference evidence="4 5" key="1">
    <citation type="submission" date="2019-03" db="EMBL/GenBank/DDBJ databases">
        <title>Draft genome sequences of novel Actinobacteria.</title>
        <authorList>
            <person name="Sahin N."/>
            <person name="Ay H."/>
            <person name="Saygin H."/>
        </authorList>
    </citation>
    <scope>NUCLEOTIDE SEQUENCE [LARGE SCALE GENOMIC DNA]</scope>
    <source>
        <strain evidence="4 5">5K138</strain>
    </source>
</reference>
<dbReference type="GO" id="GO:0008800">
    <property type="term" value="F:beta-lactamase activity"/>
    <property type="evidence" value="ECO:0007669"/>
    <property type="project" value="InterPro"/>
</dbReference>
<evidence type="ECO:0000259" key="3">
    <source>
        <dbReference type="Pfam" id="PF18042"/>
    </source>
</evidence>
<accession>A0A4R5C990</accession>
<dbReference type="Gene3D" id="1.10.8.620">
    <property type="entry name" value="ORF12 helical bundle domain-like"/>
    <property type="match status" value="1"/>
</dbReference>
<name>A0A4R5C990_9ACTN</name>
<dbReference type="GO" id="GO:0030655">
    <property type="term" value="P:beta-lactam antibiotic catabolic process"/>
    <property type="evidence" value="ECO:0007669"/>
    <property type="project" value="InterPro"/>
</dbReference>
<evidence type="ECO:0000256" key="1">
    <source>
        <dbReference type="SAM" id="MobiDB-lite"/>
    </source>
</evidence>
<dbReference type="InterPro" id="IPR045155">
    <property type="entry name" value="Beta-lactam_cat"/>
</dbReference>
<evidence type="ECO:0000313" key="5">
    <source>
        <dbReference type="Proteomes" id="UP000294739"/>
    </source>
</evidence>
<dbReference type="Gene3D" id="3.40.710.10">
    <property type="entry name" value="DD-peptidase/beta-lactamase superfamily"/>
    <property type="match status" value="1"/>
</dbReference>
<keyword evidence="4" id="KW-0378">Hydrolase</keyword>
<sequence length="489" mass="51442">MRVRGAGRMRDSLAPAPRERVRAVALTVAVAAVVAGCTGDDDPAAPSPTPSAPSATLGTEGTATVAPPVELPDTPVGRQARWVLDQLAADGGPTVAEAGRRFNTEFLAEVRAEQVSTVFDELRPAGPWVPVDVDEAGADAVVRLHDGDGQPWRMIISVDDDGVIGTLLFQPDRGGETQAARSWAEVQERLTAFDADVGLFAARVGDDGRCEPVAAIDPGRPRPMASIFKLYVLGAVAAAVDAGEVRWDDPLTVTGDNRSLPSGELQNQPDGARVSVAQAAAGMIAISDNTASELLTDLVGRAAVEAAMADMGHDDPATNVPFLTTREFFTVGWGPQDLRDDWDGADAERRGDILETLPDGPLTVAGRDVDDPAWGSGVDWFASAEDICDALVSLHDGEGADADPADAELLRTVLGHNRGVTIDEADWPYVAYKGGSAPGVVTGSWYGERADGERYVYVMQAAAENAGSLADHTSFFALAEDAFRLFAED</sequence>
<organism evidence="4 5">
    <name type="scientific">Jiangella asiatica</name>
    <dbReference type="NCBI Taxonomy" id="2530372"/>
    <lineage>
        <taxon>Bacteria</taxon>
        <taxon>Bacillati</taxon>
        <taxon>Actinomycetota</taxon>
        <taxon>Actinomycetes</taxon>
        <taxon>Jiangellales</taxon>
        <taxon>Jiangellaceae</taxon>
        <taxon>Jiangella</taxon>
    </lineage>
</organism>
<evidence type="ECO:0000313" key="4">
    <source>
        <dbReference type="EMBL" id="TDD96378.1"/>
    </source>
</evidence>
<dbReference type="Pfam" id="PF18042">
    <property type="entry name" value="ORF_12_N"/>
    <property type="match status" value="1"/>
</dbReference>
<evidence type="ECO:0000259" key="2">
    <source>
        <dbReference type="Pfam" id="PF13354"/>
    </source>
</evidence>
<feature type="domain" description="Beta-lactamase class A catalytic" evidence="2">
    <location>
        <begin position="214"/>
        <end position="441"/>
    </location>
</feature>
<protein>
    <submittedName>
        <fullName evidence="4">Serine hydrolase</fullName>
    </submittedName>
</protein>
<dbReference type="RefSeq" id="WP_162606702.1">
    <property type="nucleotide sequence ID" value="NZ_SMKZ01000083.1"/>
</dbReference>
<gene>
    <name evidence="4" type="ORF">E1269_30560</name>
</gene>
<dbReference type="SUPFAM" id="SSF56601">
    <property type="entry name" value="beta-lactamase/transpeptidase-like"/>
    <property type="match status" value="1"/>
</dbReference>
<dbReference type="Pfam" id="PF13354">
    <property type="entry name" value="Beta-lactamase2"/>
    <property type="match status" value="1"/>
</dbReference>
<dbReference type="Proteomes" id="UP000294739">
    <property type="component" value="Unassembled WGS sequence"/>
</dbReference>
<feature type="region of interest" description="Disordered" evidence="1">
    <location>
        <begin position="40"/>
        <end position="67"/>
    </location>
</feature>
<dbReference type="InterPro" id="IPR040846">
    <property type="entry name" value="ORF_12_N"/>
</dbReference>
<dbReference type="InParanoid" id="A0A4R5C990"/>
<keyword evidence="5" id="KW-1185">Reference proteome</keyword>
<dbReference type="InterPro" id="IPR012338">
    <property type="entry name" value="Beta-lactam/transpept-like"/>
</dbReference>
<dbReference type="GO" id="GO:0046677">
    <property type="term" value="P:response to antibiotic"/>
    <property type="evidence" value="ECO:0007669"/>
    <property type="project" value="InterPro"/>
</dbReference>
<proteinExistence type="predicted"/>
<dbReference type="AlphaFoldDB" id="A0A4R5C990"/>
<dbReference type="PANTHER" id="PTHR35333:SF5">
    <property type="entry name" value="CONSERVED LIPOPROTEIN LPQF-RELATED"/>
    <property type="match status" value="1"/>
</dbReference>
<feature type="domain" description="ORF 12 gene product N-terminal" evidence="3">
    <location>
        <begin position="71"/>
        <end position="164"/>
    </location>
</feature>
<dbReference type="InterPro" id="IPR000871">
    <property type="entry name" value="Beta-lactam_class-A"/>
</dbReference>
<dbReference type="Gene3D" id="3.10.450.280">
    <property type="match status" value="1"/>
</dbReference>
<comment type="caution">
    <text evidence="4">The sequence shown here is derived from an EMBL/GenBank/DDBJ whole genome shotgun (WGS) entry which is preliminary data.</text>
</comment>
<dbReference type="PANTHER" id="PTHR35333">
    <property type="entry name" value="BETA-LACTAMASE"/>
    <property type="match status" value="1"/>
</dbReference>